<protein>
    <submittedName>
        <fullName evidence="1">Uncharacterized protein</fullName>
    </submittedName>
</protein>
<dbReference type="Proteomes" id="UP001056120">
    <property type="component" value="Linkage Group LG07"/>
</dbReference>
<dbReference type="EMBL" id="CM042024">
    <property type="protein sequence ID" value="KAI3811750.1"/>
    <property type="molecule type" value="Genomic_DNA"/>
</dbReference>
<proteinExistence type="predicted"/>
<comment type="caution">
    <text evidence="1">The sequence shown here is derived from an EMBL/GenBank/DDBJ whole genome shotgun (WGS) entry which is preliminary data.</text>
</comment>
<sequence>MGYLVGYSTMSKAYRVFNKRTMLVEESTNVTFNENYFDEKKSPNWLFDLDTLTKSFNVFQQNQESTFSANDYLKDPRDFKMAFVRPSPDPPGIFEDDGPSDQHTALTSGSLHHEITTDDTDNDNLDKGYAKSNNRKTLSHLNAEALQFDPQKLYWKDLNNRRRIRSSILLLRS</sequence>
<evidence type="ECO:0000313" key="1">
    <source>
        <dbReference type="EMBL" id="KAI3811750.1"/>
    </source>
</evidence>
<gene>
    <name evidence="1" type="ORF">L1987_21479</name>
</gene>
<reference evidence="1 2" key="2">
    <citation type="journal article" date="2022" name="Mol. Ecol. Resour.">
        <title>The genomes of chicory, endive, great burdock and yacon provide insights into Asteraceae paleo-polyploidization history and plant inulin production.</title>
        <authorList>
            <person name="Fan W."/>
            <person name="Wang S."/>
            <person name="Wang H."/>
            <person name="Wang A."/>
            <person name="Jiang F."/>
            <person name="Liu H."/>
            <person name="Zhao H."/>
            <person name="Xu D."/>
            <person name="Zhang Y."/>
        </authorList>
    </citation>
    <scope>NUCLEOTIDE SEQUENCE [LARGE SCALE GENOMIC DNA]</scope>
    <source>
        <strain evidence="2">cv. Yunnan</strain>
        <tissue evidence="1">Leaves</tissue>
    </source>
</reference>
<evidence type="ECO:0000313" key="2">
    <source>
        <dbReference type="Proteomes" id="UP001056120"/>
    </source>
</evidence>
<accession>A0ACB9IW61</accession>
<name>A0ACB9IW61_9ASTR</name>
<keyword evidence="2" id="KW-1185">Reference proteome</keyword>
<organism evidence="1 2">
    <name type="scientific">Smallanthus sonchifolius</name>
    <dbReference type="NCBI Taxonomy" id="185202"/>
    <lineage>
        <taxon>Eukaryota</taxon>
        <taxon>Viridiplantae</taxon>
        <taxon>Streptophyta</taxon>
        <taxon>Embryophyta</taxon>
        <taxon>Tracheophyta</taxon>
        <taxon>Spermatophyta</taxon>
        <taxon>Magnoliopsida</taxon>
        <taxon>eudicotyledons</taxon>
        <taxon>Gunneridae</taxon>
        <taxon>Pentapetalae</taxon>
        <taxon>asterids</taxon>
        <taxon>campanulids</taxon>
        <taxon>Asterales</taxon>
        <taxon>Asteraceae</taxon>
        <taxon>Asteroideae</taxon>
        <taxon>Heliantheae alliance</taxon>
        <taxon>Millerieae</taxon>
        <taxon>Smallanthus</taxon>
    </lineage>
</organism>
<reference evidence="2" key="1">
    <citation type="journal article" date="2022" name="Mol. Ecol. Resour.">
        <title>The genomes of chicory, endive, great burdock and yacon provide insights into Asteraceae palaeo-polyploidization history and plant inulin production.</title>
        <authorList>
            <person name="Fan W."/>
            <person name="Wang S."/>
            <person name="Wang H."/>
            <person name="Wang A."/>
            <person name="Jiang F."/>
            <person name="Liu H."/>
            <person name="Zhao H."/>
            <person name="Xu D."/>
            <person name="Zhang Y."/>
        </authorList>
    </citation>
    <scope>NUCLEOTIDE SEQUENCE [LARGE SCALE GENOMIC DNA]</scope>
    <source>
        <strain evidence="2">cv. Yunnan</strain>
    </source>
</reference>